<gene>
    <name evidence="1" type="ORF">GCK32_019174</name>
</gene>
<proteinExistence type="predicted"/>
<sequence>MFDRPPVNISRTAVTIDGRDVHTSVGFMTSKPFKEDTGFVEFNRPAVGDDQVAIESIGNNG</sequence>
<dbReference type="AlphaFoldDB" id="A0AAN8F3U2"/>
<accession>A0AAN8F3U2</accession>
<dbReference type="Proteomes" id="UP001331761">
    <property type="component" value="Unassembled WGS sequence"/>
</dbReference>
<name>A0AAN8F3U2_TRICO</name>
<reference evidence="1 2" key="1">
    <citation type="submission" date="2019-10" db="EMBL/GenBank/DDBJ databases">
        <title>Assembly and Annotation for the nematode Trichostrongylus colubriformis.</title>
        <authorList>
            <person name="Martin J."/>
        </authorList>
    </citation>
    <scope>NUCLEOTIDE SEQUENCE [LARGE SCALE GENOMIC DNA]</scope>
    <source>
        <strain evidence="1">G859</strain>
        <tissue evidence="1">Whole worm</tissue>
    </source>
</reference>
<keyword evidence="2" id="KW-1185">Reference proteome</keyword>
<organism evidence="1 2">
    <name type="scientific">Trichostrongylus colubriformis</name>
    <name type="common">Black scour worm</name>
    <dbReference type="NCBI Taxonomy" id="6319"/>
    <lineage>
        <taxon>Eukaryota</taxon>
        <taxon>Metazoa</taxon>
        <taxon>Ecdysozoa</taxon>
        <taxon>Nematoda</taxon>
        <taxon>Chromadorea</taxon>
        <taxon>Rhabditida</taxon>
        <taxon>Rhabditina</taxon>
        <taxon>Rhabditomorpha</taxon>
        <taxon>Strongyloidea</taxon>
        <taxon>Trichostrongylidae</taxon>
        <taxon>Trichostrongylus</taxon>
    </lineage>
</organism>
<dbReference type="EMBL" id="WIXE01016229">
    <property type="protein sequence ID" value="KAK5972831.1"/>
    <property type="molecule type" value="Genomic_DNA"/>
</dbReference>
<protein>
    <submittedName>
        <fullName evidence="1">Uncharacterized protein</fullName>
    </submittedName>
</protein>
<evidence type="ECO:0000313" key="1">
    <source>
        <dbReference type="EMBL" id="KAK5972831.1"/>
    </source>
</evidence>
<evidence type="ECO:0000313" key="2">
    <source>
        <dbReference type="Proteomes" id="UP001331761"/>
    </source>
</evidence>
<comment type="caution">
    <text evidence="1">The sequence shown here is derived from an EMBL/GenBank/DDBJ whole genome shotgun (WGS) entry which is preliminary data.</text>
</comment>